<dbReference type="Proteomes" id="UP000663879">
    <property type="component" value="Unassembled WGS sequence"/>
</dbReference>
<evidence type="ECO:0000256" key="3">
    <source>
        <dbReference type="ARBA" id="ARBA00023155"/>
    </source>
</evidence>
<organism evidence="9 10">
    <name type="scientific">Brachionus calyciflorus</name>
    <dbReference type="NCBI Taxonomy" id="104777"/>
    <lineage>
        <taxon>Eukaryota</taxon>
        <taxon>Metazoa</taxon>
        <taxon>Spiralia</taxon>
        <taxon>Gnathifera</taxon>
        <taxon>Rotifera</taxon>
        <taxon>Eurotatoria</taxon>
        <taxon>Monogononta</taxon>
        <taxon>Pseudotrocha</taxon>
        <taxon>Ploima</taxon>
        <taxon>Brachionidae</taxon>
        <taxon>Brachionus</taxon>
    </lineage>
</organism>
<protein>
    <recommendedName>
        <fullName evidence="8">Homeobox domain-containing protein</fullName>
    </recommendedName>
</protein>
<dbReference type="SMART" id="SM00389">
    <property type="entry name" value="HOX"/>
    <property type="match status" value="1"/>
</dbReference>
<evidence type="ECO:0000256" key="6">
    <source>
        <dbReference type="RuleBase" id="RU000682"/>
    </source>
</evidence>
<evidence type="ECO:0000256" key="2">
    <source>
        <dbReference type="ARBA" id="ARBA00023125"/>
    </source>
</evidence>
<dbReference type="PANTHER" id="PTHR24340">
    <property type="entry name" value="HOMEOBOX PROTEIN NKX"/>
    <property type="match status" value="1"/>
</dbReference>
<dbReference type="PROSITE" id="PS00027">
    <property type="entry name" value="HOMEOBOX_1"/>
    <property type="match status" value="1"/>
</dbReference>
<evidence type="ECO:0000256" key="1">
    <source>
        <dbReference type="ARBA" id="ARBA00004123"/>
    </source>
</evidence>
<feature type="region of interest" description="Disordered" evidence="7">
    <location>
        <begin position="308"/>
        <end position="349"/>
    </location>
</feature>
<name>A0A813SGT8_9BILA</name>
<evidence type="ECO:0000259" key="8">
    <source>
        <dbReference type="PROSITE" id="PS50071"/>
    </source>
</evidence>
<dbReference type="InterPro" id="IPR017970">
    <property type="entry name" value="Homeobox_CS"/>
</dbReference>
<evidence type="ECO:0000256" key="7">
    <source>
        <dbReference type="SAM" id="MobiDB-lite"/>
    </source>
</evidence>
<feature type="compositionally biased region" description="Low complexity" evidence="7">
    <location>
        <begin position="65"/>
        <end position="89"/>
    </location>
</feature>
<feature type="compositionally biased region" description="Basic and acidic residues" evidence="7">
    <location>
        <begin position="330"/>
        <end position="349"/>
    </location>
</feature>
<feature type="DNA-binding region" description="Homeobox" evidence="5">
    <location>
        <begin position="177"/>
        <end position="236"/>
    </location>
</feature>
<dbReference type="Gene3D" id="1.10.10.60">
    <property type="entry name" value="Homeodomain-like"/>
    <property type="match status" value="1"/>
</dbReference>
<dbReference type="EMBL" id="CAJNOC010000751">
    <property type="protein sequence ID" value="CAF0799287.1"/>
    <property type="molecule type" value="Genomic_DNA"/>
</dbReference>
<dbReference type="AlphaFoldDB" id="A0A813SGT8"/>
<feature type="compositionally biased region" description="Acidic residues" evidence="7">
    <location>
        <begin position="147"/>
        <end position="164"/>
    </location>
</feature>
<keyword evidence="2 5" id="KW-0238">DNA-binding</keyword>
<keyword evidence="3 5" id="KW-0371">Homeobox</keyword>
<accession>A0A813SGT8</accession>
<keyword evidence="4 5" id="KW-0539">Nucleus</keyword>
<dbReference type="CDD" id="cd00086">
    <property type="entry name" value="homeodomain"/>
    <property type="match status" value="1"/>
</dbReference>
<proteinExistence type="predicted"/>
<dbReference type="GO" id="GO:0000978">
    <property type="term" value="F:RNA polymerase II cis-regulatory region sequence-specific DNA binding"/>
    <property type="evidence" value="ECO:0007669"/>
    <property type="project" value="TreeGrafter"/>
</dbReference>
<dbReference type="InterPro" id="IPR009057">
    <property type="entry name" value="Homeodomain-like_sf"/>
</dbReference>
<dbReference type="GO" id="GO:0000981">
    <property type="term" value="F:DNA-binding transcription factor activity, RNA polymerase II-specific"/>
    <property type="evidence" value="ECO:0007669"/>
    <property type="project" value="InterPro"/>
</dbReference>
<dbReference type="PROSITE" id="PS50071">
    <property type="entry name" value="HOMEOBOX_2"/>
    <property type="match status" value="1"/>
</dbReference>
<evidence type="ECO:0000313" key="9">
    <source>
        <dbReference type="EMBL" id="CAF0799287.1"/>
    </source>
</evidence>
<reference evidence="9" key="1">
    <citation type="submission" date="2021-02" db="EMBL/GenBank/DDBJ databases">
        <authorList>
            <person name="Nowell W R."/>
        </authorList>
    </citation>
    <scope>NUCLEOTIDE SEQUENCE</scope>
    <source>
        <strain evidence="9">Ploen Becks lab</strain>
    </source>
</reference>
<dbReference type="PRINTS" id="PR00024">
    <property type="entry name" value="HOMEOBOX"/>
</dbReference>
<evidence type="ECO:0000313" key="10">
    <source>
        <dbReference type="Proteomes" id="UP000663879"/>
    </source>
</evidence>
<dbReference type="GO" id="GO:0030154">
    <property type="term" value="P:cell differentiation"/>
    <property type="evidence" value="ECO:0007669"/>
    <property type="project" value="TreeGrafter"/>
</dbReference>
<evidence type="ECO:0000256" key="5">
    <source>
        <dbReference type="PROSITE-ProRule" id="PRU00108"/>
    </source>
</evidence>
<comment type="subcellular location">
    <subcellularLocation>
        <location evidence="1 5 6">Nucleus</location>
    </subcellularLocation>
</comment>
<keyword evidence="10" id="KW-1185">Reference proteome</keyword>
<feature type="region of interest" description="Disordered" evidence="7">
    <location>
        <begin position="118"/>
        <end position="180"/>
    </location>
</feature>
<dbReference type="Pfam" id="PF00046">
    <property type="entry name" value="Homeodomain"/>
    <property type="match status" value="1"/>
</dbReference>
<dbReference type="SUPFAM" id="SSF46689">
    <property type="entry name" value="Homeodomain-like"/>
    <property type="match status" value="1"/>
</dbReference>
<dbReference type="PANTHER" id="PTHR24340:SF70">
    <property type="entry name" value="NK7.1, ISOFORM A"/>
    <property type="match status" value="1"/>
</dbReference>
<dbReference type="InterPro" id="IPR001356">
    <property type="entry name" value="HD"/>
</dbReference>
<gene>
    <name evidence="9" type="ORF">OXX778_LOCUS6380</name>
</gene>
<sequence length="349" mass="39289">MDASTLFYLSKLASSYPNMAMAAALANGTNNPTAEYNFPQIDSQLFNSMAENYLRKLYETNKINLTNSSSNSSSPSTSNTSLNSPSNSPKNKRNFQDLKTGKFSIADILGLQKPSQIVVSPTSSSSSSSENKINLKKRSLNSPENSSEIDDDDIEDDQDLDSDSCLDSTNGNEYQKKKKARTTFSGRQIFELEKQFEAKKYLSSSERAEIASLLNVTETQVKIWFQNRRTKWKKQENITNEEAAEHKIGGKRYEKKYQNEKSFSPSIINPIPSLINFNTQGFNPFSSLGMLYNNHQISNLYANVTSDKSESDVSDEHNEENVSRHSSLSIEEKYDIQNEKQDLSSEKSN</sequence>
<evidence type="ECO:0000256" key="4">
    <source>
        <dbReference type="ARBA" id="ARBA00023242"/>
    </source>
</evidence>
<feature type="compositionally biased region" description="Basic and acidic residues" evidence="7">
    <location>
        <begin position="308"/>
        <end position="323"/>
    </location>
</feature>
<feature type="domain" description="Homeobox" evidence="8">
    <location>
        <begin position="175"/>
        <end position="235"/>
    </location>
</feature>
<dbReference type="InterPro" id="IPR020479">
    <property type="entry name" value="HD_metazoa"/>
</dbReference>
<dbReference type="GO" id="GO:0005634">
    <property type="term" value="C:nucleus"/>
    <property type="evidence" value="ECO:0007669"/>
    <property type="project" value="UniProtKB-SubCell"/>
</dbReference>
<dbReference type="OrthoDB" id="6159439at2759"/>
<dbReference type="InterPro" id="IPR050394">
    <property type="entry name" value="Homeobox_NK-like"/>
</dbReference>
<comment type="caution">
    <text evidence="9">The sequence shown here is derived from an EMBL/GenBank/DDBJ whole genome shotgun (WGS) entry which is preliminary data.</text>
</comment>
<feature type="region of interest" description="Disordered" evidence="7">
    <location>
        <begin position="65"/>
        <end position="95"/>
    </location>
</feature>